<name>A0A654LWH2_9ARCH</name>
<accession>A0A654LWH2</accession>
<dbReference type="RefSeq" id="WP_196818205.1">
    <property type="nucleotide sequence ID" value="NZ_CP012850.1"/>
</dbReference>
<dbReference type="KEGG" id="taa:NMY3_01611"/>
<organism evidence="1 2">
    <name type="scientific">Candidatus Nitrosocosmicus oleophilus</name>
    <dbReference type="NCBI Taxonomy" id="1353260"/>
    <lineage>
        <taxon>Archaea</taxon>
        <taxon>Nitrososphaerota</taxon>
        <taxon>Nitrososphaeria</taxon>
        <taxon>Nitrososphaerales</taxon>
        <taxon>Nitrososphaeraceae</taxon>
        <taxon>Candidatus Nitrosocosmicus</taxon>
    </lineage>
</organism>
<gene>
    <name evidence="1" type="ORF">NMY3_01611</name>
</gene>
<evidence type="ECO:0000313" key="2">
    <source>
        <dbReference type="Proteomes" id="UP000058925"/>
    </source>
</evidence>
<dbReference type="GeneID" id="60421642"/>
<proteinExistence type="predicted"/>
<reference evidence="2" key="1">
    <citation type="submission" date="2015-10" db="EMBL/GenBank/DDBJ databases">
        <title>Niche specialization of a soil ammonia-oxidizing archaeon, Candidatus Nitrosocosmicus oleophilus.</title>
        <authorList>
            <person name="Jung M.-Y."/>
            <person name="Rhee S.-K."/>
        </authorList>
    </citation>
    <scope>NUCLEOTIDE SEQUENCE [LARGE SCALE GENOMIC DNA]</scope>
    <source>
        <strain evidence="2">MY3</strain>
    </source>
</reference>
<evidence type="ECO:0000313" key="1">
    <source>
        <dbReference type="EMBL" id="ALI35814.1"/>
    </source>
</evidence>
<keyword evidence="2" id="KW-1185">Reference proteome</keyword>
<dbReference type="EMBL" id="CP012850">
    <property type="protein sequence ID" value="ALI35814.1"/>
    <property type="molecule type" value="Genomic_DNA"/>
</dbReference>
<dbReference type="OrthoDB" id="11983at2157"/>
<dbReference type="Proteomes" id="UP000058925">
    <property type="component" value="Chromosome"/>
</dbReference>
<sequence length="141" mass="15894">MSLVITVCLLVIVGLMTVYGLSVSDLVFCVDKTFYDDEEKSMTSLLKGPTMKHMTDKTLVEIVKSFKNSSGFYKINGTLENEDSIILTDIKVIKYYKIPSVNDTTLLCYEESGVRCEYKSINQLHSDSFLLNIPDPNMNAK</sequence>
<protein>
    <submittedName>
        <fullName evidence="1">Uncharacterized protein</fullName>
    </submittedName>
</protein>
<dbReference type="AlphaFoldDB" id="A0A654LWH2"/>